<dbReference type="Pfam" id="PF13509">
    <property type="entry name" value="S1_2"/>
    <property type="match status" value="1"/>
</dbReference>
<feature type="domain" description="S1 motif" evidence="2">
    <location>
        <begin position="7"/>
        <end position="67"/>
    </location>
</feature>
<dbReference type="Gene3D" id="2.40.50.140">
    <property type="entry name" value="Nucleic acid-binding proteins"/>
    <property type="match status" value="2"/>
</dbReference>
<organism evidence="3 4">
    <name type="scientific">Sutcliffiella tianshenii</name>
    <dbReference type="NCBI Taxonomy" id="1463404"/>
    <lineage>
        <taxon>Bacteria</taxon>
        <taxon>Bacillati</taxon>
        <taxon>Bacillota</taxon>
        <taxon>Bacilli</taxon>
        <taxon>Bacillales</taxon>
        <taxon>Bacillaceae</taxon>
        <taxon>Sutcliffiella</taxon>
    </lineage>
</organism>
<protein>
    <submittedName>
        <fullName evidence="3">RNA-binding protein (Virulence factor B family)</fullName>
    </submittedName>
</protein>
<dbReference type="InterPro" id="IPR036388">
    <property type="entry name" value="WH-like_DNA-bd_sf"/>
</dbReference>
<evidence type="ECO:0000313" key="4">
    <source>
        <dbReference type="Proteomes" id="UP000737402"/>
    </source>
</evidence>
<reference evidence="3 4" key="1">
    <citation type="submission" date="2021-01" db="EMBL/GenBank/DDBJ databases">
        <title>Genomic Encyclopedia of Type Strains, Phase IV (KMG-IV): sequencing the most valuable type-strain genomes for metagenomic binning, comparative biology and taxonomic classification.</title>
        <authorList>
            <person name="Goeker M."/>
        </authorList>
    </citation>
    <scope>NUCLEOTIDE SEQUENCE [LARGE SCALE GENOMIC DNA]</scope>
    <source>
        <strain evidence="3 4">DSM 25879</strain>
    </source>
</reference>
<dbReference type="PANTHER" id="PTHR37296:SF1">
    <property type="entry name" value="CONSERVED VIRULENCE FACTOR B"/>
    <property type="match status" value="1"/>
</dbReference>
<dbReference type="Pfam" id="PF21191">
    <property type="entry name" value="CvfB_1st"/>
    <property type="match status" value="1"/>
</dbReference>
<keyword evidence="4" id="KW-1185">Reference proteome</keyword>
<dbReference type="InterPro" id="IPR012340">
    <property type="entry name" value="NA-bd_OB-fold"/>
</dbReference>
<dbReference type="InterPro" id="IPR014464">
    <property type="entry name" value="CvfB_fam"/>
</dbReference>
<comment type="similarity">
    <text evidence="1">Belongs to the CvfB family.</text>
</comment>
<dbReference type="PANTHER" id="PTHR37296">
    <property type="entry name" value="CONSERVED VIRULENCE FACTOR B"/>
    <property type="match status" value="1"/>
</dbReference>
<dbReference type="EMBL" id="JAFBED010000005">
    <property type="protein sequence ID" value="MBM7620663.1"/>
    <property type="molecule type" value="Genomic_DNA"/>
</dbReference>
<gene>
    <name evidence="3" type="ORF">JOC95_002518</name>
</gene>
<feature type="domain" description="S1 motif" evidence="2">
    <location>
        <begin position="153"/>
        <end position="215"/>
    </location>
</feature>
<accession>A0ABS2P1R0</accession>
<dbReference type="Gene3D" id="1.10.10.10">
    <property type="entry name" value="Winged helix-like DNA-binding domain superfamily/Winged helix DNA-binding domain"/>
    <property type="match status" value="1"/>
</dbReference>
<dbReference type="PIRSF" id="PIRSF012524">
    <property type="entry name" value="YitL_S1"/>
    <property type="match status" value="1"/>
</dbReference>
<dbReference type="InterPro" id="IPR003029">
    <property type="entry name" value="S1_domain"/>
</dbReference>
<dbReference type="InterPro" id="IPR040764">
    <property type="entry name" value="CvfB_WH"/>
</dbReference>
<dbReference type="Pfam" id="PF21543">
    <property type="entry name" value="CvfB_2nd"/>
    <property type="match status" value="1"/>
</dbReference>
<dbReference type="Proteomes" id="UP000737402">
    <property type="component" value="Unassembled WGS sequence"/>
</dbReference>
<evidence type="ECO:0000256" key="1">
    <source>
        <dbReference type="PIRNR" id="PIRNR012524"/>
    </source>
</evidence>
<dbReference type="SMART" id="SM00316">
    <property type="entry name" value="S1"/>
    <property type="match status" value="2"/>
</dbReference>
<sequence length="292" mass="32858">MVRMTLETGTVLELTVDRETPLGYMLTDGEETILLHKNEATRELEQDEKVEVFLYSDQKSRITATMTIPKGLNGHEWMEVVEVLQGLGVFINIGIAKDALIPEDDLPVFEDVWPEVGDLLLCRVKTDRRGKLIGKLASQDVMLDRSIQAPSDIVNQNVQGTIYRLLKVGSYMITNEGYVGFIHHSERKVEPRLGSIVEGRVIGVKDDGTINVSLLPRKQDAMDDDSKAIMDYLELRGGAMPYSDKSAPEDIKERFLISKAAFKRAMGKLLKEGLVTQKEGWTYLKKEEEQGE</sequence>
<evidence type="ECO:0000259" key="2">
    <source>
        <dbReference type="SMART" id="SM00316"/>
    </source>
</evidence>
<comment type="caution">
    <text evidence="3">The sequence shown here is derived from an EMBL/GenBank/DDBJ whole genome shotgun (WGS) entry which is preliminary data.</text>
</comment>
<dbReference type="InterPro" id="IPR048587">
    <property type="entry name" value="CvfB_S1_3rd"/>
</dbReference>
<dbReference type="InterPro" id="IPR039566">
    <property type="entry name" value="CvfB_S1_st"/>
</dbReference>
<evidence type="ECO:0000313" key="3">
    <source>
        <dbReference type="EMBL" id="MBM7620663.1"/>
    </source>
</evidence>
<name>A0ABS2P1R0_9BACI</name>
<proteinExistence type="inferred from homology"/>
<dbReference type="InterPro" id="IPR048588">
    <property type="entry name" value="CvfB_S1_2nd"/>
</dbReference>
<dbReference type="Pfam" id="PF17783">
    <property type="entry name" value="WHD_CvfB"/>
    <property type="match status" value="1"/>
</dbReference>